<keyword evidence="1" id="KW-0812">Transmembrane</keyword>
<dbReference type="InterPro" id="IPR039090">
    <property type="entry name" value="CD7"/>
</dbReference>
<dbReference type="SMART" id="SM00409">
    <property type="entry name" value="IG"/>
    <property type="match status" value="1"/>
</dbReference>
<organism evidence="4 5">
    <name type="scientific">Huso huso</name>
    <name type="common">Beluga</name>
    <name type="synonym">Acipenser huso</name>
    <dbReference type="NCBI Taxonomy" id="61971"/>
    <lineage>
        <taxon>Eukaryota</taxon>
        <taxon>Metazoa</taxon>
        <taxon>Chordata</taxon>
        <taxon>Craniata</taxon>
        <taxon>Vertebrata</taxon>
        <taxon>Euteleostomi</taxon>
        <taxon>Actinopterygii</taxon>
        <taxon>Chondrostei</taxon>
        <taxon>Acipenseriformes</taxon>
        <taxon>Acipenseridae</taxon>
        <taxon>Huso</taxon>
    </lineage>
</organism>
<evidence type="ECO:0000256" key="1">
    <source>
        <dbReference type="SAM" id="Phobius"/>
    </source>
</evidence>
<sequence length="222" mass="24912">MSREKRREMESYLGFYLLSFLALTKTAHTVEQTPPFVRAQSGQSATITCIGGSEDFDGLYLRRRFIQQSQVLYVHKSGTITVEKNYTDRVKTERDAKKRIVTISNLTESDTDGYFCEFGGLDMKTGKLLNITATGTLIVVQDEVKEVTCPPVDPNPPSSSLQLTPTLMIVTSLAAVCVLILCIVALIIWQLPNIKKCFAKQRSQQAVQDTVYEEMAKSRYSH</sequence>
<dbReference type="Pfam" id="PF07686">
    <property type="entry name" value="V-set"/>
    <property type="match status" value="1"/>
</dbReference>
<feature type="transmembrane region" description="Helical" evidence="1">
    <location>
        <begin position="167"/>
        <end position="191"/>
    </location>
</feature>
<dbReference type="CDD" id="cd00099">
    <property type="entry name" value="IgV"/>
    <property type="match status" value="1"/>
</dbReference>
<evidence type="ECO:0000313" key="5">
    <source>
        <dbReference type="Proteomes" id="UP001369086"/>
    </source>
</evidence>
<comment type="caution">
    <text evidence="4">The sequence shown here is derived from an EMBL/GenBank/DDBJ whole genome shotgun (WGS) entry which is preliminary data.</text>
</comment>
<evidence type="ECO:0000313" key="4">
    <source>
        <dbReference type="EMBL" id="KAK6478175.1"/>
    </source>
</evidence>
<dbReference type="Gene3D" id="2.60.40.10">
    <property type="entry name" value="Immunoglobulins"/>
    <property type="match status" value="1"/>
</dbReference>
<feature type="chain" id="PRO_5046419817" description="Immunoglobulin domain-containing protein" evidence="2">
    <location>
        <begin position="30"/>
        <end position="222"/>
    </location>
</feature>
<keyword evidence="2" id="KW-0732">Signal</keyword>
<dbReference type="Proteomes" id="UP001369086">
    <property type="component" value="Unassembled WGS sequence"/>
</dbReference>
<evidence type="ECO:0000259" key="3">
    <source>
        <dbReference type="SMART" id="SM00409"/>
    </source>
</evidence>
<reference evidence="4 5" key="1">
    <citation type="submission" date="2021-05" db="EMBL/GenBank/DDBJ databases">
        <authorList>
            <person name="Zahm M."/>
            <person name="Klopp C."/>
            <person name="Cabau C."/>
            <person name="Kuhl H."/>
            <person name="Suciu R."/>
            <person name="Ciorpac M."/>
            <person name="Holostenco D."/>
            <person name="Gessner J."/>
            <person name="Wuertz S."/>
            <person name="Hohne C."/>
            <person name="Stock M."/>
            <person name="Gislard M."/>
            <person name="Lluch J."/>
            <person name="Milhes M."/>
            <person name="Lampietro C."/>
            <person name="Lopez Roques C."/>
            <person name="Donnadieu C."/>
            <person name="Du K."/>
            <person name="Schartl M."/>
            <person name="Guiguen Y."/>
        </authorList>
    </citation>
    <scope>NUCLEOTIDE SEQUENCE [LARGE SCALE GENOMIC DNA]</scope>
    <source>
        <strain evidence="4">Hh-F2</strain>
        <tissue evidence="4">Blood</tissue>
    </source>
</reference>
<accession>A0ABR0Z007</accession>
<keyword evidence="1" id="KW-1133">Transmembrane helix</keyword>
<dbReference type="InterPro" id="IPR013106">
    <property type="entry name" value="Ig_V-set"/>
</dbReference>
<feature type="signal peptide" evidence="2">
    <location>
        <begin position="1"/>
        <end position="29"/>
    </location>
</feature>
<keyword evidence="1" id="KW-0472">Membrane</keyword>
<dbReference type="SUPFAM" id="SSF48726">
    <property type="entry name" value="Immunoglobulin"/>
    <property type="match status" value="1"/>
</dbReference>
<dbReference type="InterPro" id="IPR003599">
    <property type="entry name" value="Ig_sub"/>
</dbReference>
<gene>
    <name evidence="4" type="ORF">HHUSO_G20447</name>
</gene>
<dbReference type="InterPro" id="IPR036179">
    <property type="entry name" value="Ig-like_dom_sf"/>
</dbReference>
<proteinExistence type="predicted"/>
<dbReference type="InterPro" id="IPR013783">
    <property type="entry name" value="Ig-like_fold"/>
</dbReference>
<protein>
    <recommendedName>
        <fullName evidence="3">Immunoglobulin domain-containing protein</fullName>
    </recommendedName>
</protein>
<feature type="domain" description="Immunoglobulin" evidence="3">
    <location>
        <begin position="34"/>
        <end position="141"/>
    </location>
</feature>
<name>A0ABR0Z007_HUSHU</name>
<evidence type="ECO:0000256" key="2">
    <source>
        <dbReference type="SAM" id="SignalP"/>
    </source>
</evidence>
<dbReference type="PANTHER" id="PTHR15343">
    <property type="entry name" value="CD7"/>
    <property type="match status" value="1"/>
</dbReference>
<keyword evidence="5" id="KW-1185">Reference proteome</keyword>
<dbReference type="EMBL" id="JAHFZB010000019">
    <property type="protein sequence ID" value="KAK6478175.1"/>
    <property type="molecule type" value="Genomic_DNA"/>
</dbReference>
<dbReference type="PANTHER" id="PTHR15343:SF0">
    <property type="entry name" value="T-CELL ANTIGEN CD7"/>
    <property type="match status" value="1"/>
</dbReference>